<dbReference type="Pfam" id="PF08282">
    <property type="entry name" value="Hydrolase_3"/>
    <property type="match status" value="1"/>
</dbReference>
<keyword evidence="1" id="KW-0378">Hydrolase</keyword>
<dbReference type="InterPro" id="IPR023214">
    <property type="entry name" value="HAD_sf"/>
</dbReference>
<comment type="caution">
    <text evidence="1">The sequence shown here is derived from an EMBL/GenBank/DDBJ whole genome shotgun (WGS) entry which is preliminary data.</text>
</comment>
<dbReference type="STRING" id="189381.GCA_900166615_01208"/>
<dbReference type="SUPFAM" id="SSF56784">
    <property type="entry name" value="HAD-like"/>
    <property type="match status" value="1"/>
</dbReference>
<dbReference type="AlphaFoldDB" id="A0A0M0G5H0"/>
<keyword evidence="2" id="KW-1185">Reference proteome</keyword>
<dbReference type="Gene3D" id="3.40.50.1000">
    <property type="entry name" value="HAD superfamily/HAD-like"/>
    <property type="match status" value="1"/>
</dbReference>
<dbReference type="RefSeq" id="WP_053428614.1">
    <property type="nucleotide sequence ID" value="NZ_LGUE01000004.1"/>
</dbReference>
<dbReference type="GO" id="GO:0016791">
    <property type="term" value="F:phosphatase activity"/>
    <property type="evidence" value="ECO:0007669"/>
    <property type="project" value="UniProtKB-ARBA"/>
</dbReference>
<accession>A0A0M0G5H0</accession>
<dbReference type="PANTHER" id="PTHR10000">
    <property type="entry name" value="PHOSPHOSERINE PHOSPHATASE"/>
    <property type="match status" value="1"/>
</dbReference>
<dbReference type="InterPro" id="IPR006379">
    <property type="entry name" value="HAD-SF_hydro_IIB"/>
</dbReference>
<evidence type="ECO:0000313" key="1">
    <source>
        <dbReference type="EMBL" id="KON85013.1"/>
    </source>
</evidence>
<protein>
    <submittedName>
        <fullName evidence="1">HAD family hydrolase</fullName>
    </submittedName>
</protein>
<evidence type="ECO:0000313" key="2">
    <source>
        <dbReference type="Proteomes" id="UP000037405"/>
    </source>
</evidence>
<proteinExistence type="predicted"/>
<gene>
    <name evidence="1" type="ORF">AF331_13545</name>
</gene>
<name>A0A0M0G5H0_9BACI</name>
<dbReference type="Gene3D" id="3.30.1240.10">
    <property type="match status" value="1"/>
</dbReference>
<organism evidence="1 2">
    <name type="scientific">Rossellomorea marisflavi</name>
    <dbReference type="NCBI Taxonomy" id="189381"/>
    <lineage>
        <taxon>Bacteria</taxon>
        <taxon>Bacillati</taxon>
        <taxon>Bacillota</taxon>
        <taxon>Bacilli</taxon>
        <taxon>Bacillales</taxon>
        <taxon>Bacillaceae</taxon>
        <taxon>Rossellomorea</taxon>
    </lineage>
</organism>
<sequence length="257" mass="28530">MHFIFDLDGTICFKGKPLSPAITRALHQLEEAGHRIVFASARPIRDMLPVLPKRFHNGTLIGGNGALISENGNITFSRAFSPTNVETLMSTLHEHQATYLIDGEWDYSYTGRTDHPILTNLDPHRLAKNIPVSDHPSIVKLLILSATEKESLLEKLGEMDIILHLHAQEDVIDCSPKGIHKHAALTHLNISDYIAFGNDANDITMFEGARHAVMIGDHQALRPHCTESIPYTTEIEEDIIAKLMELSDAFASELVTS</sequence>
<dbReference type="Proteomes" id="UP000037405">
    <property type="component" value="Unassembled WGS sequence"/>
</dbReference>
<dbReference type="PATRIC" id="fig|189381.12.peg.2769"/>
<dbReference type="InterPro" id="IPR036412">
    <property type="entry name" value="HAD-like_sf"/>
</dbReference>
<dbReference type="GO" id="GO:0000287">
    <property type="term" value="F:magnesium ion binding"/>
    <property type="evidence" value="ECO:0007669"/>
    <property type="project" value="TreeGrafter"/>
</dbReference>
<dbReference type="NCBIfam" id="TIGR01484">
    <property type="entry name" value="HAD-SF-IIB"/>
    <property type="match status" value="1"/>
</dbReference>
<dbReference type="EMBL" id="LGUE01000004">
    <property type="protein sequence ID" value="KON85013.1"/>
    <property type="molecule type" value="Genomic_DNA"/>
</dbReference>
<reference evidence="2" key="1">
    <citation type="submission" date="2015-07" db="EMBL/GenBank/DDBJ databases">
        <title>Fjat-14235 jcm11544.</title>
        <authorList>
            <person name="Liu B."/>
            <person name="Wang J."/>
            <person name="Zhu Y."/>
            <person name="Liu G."/>
            <person name="Chen Q."/>
            <person name="Chen Z."/>
            <person name="Lan J."/>
            <person name="Che J."/>
            <person name="Ge C."/>
            <person name="Shi H."/>
            <person name="Pan Z."/>
            <person name="Liu X."/>
        </authorList>
    </citation>
    <scope>NUCLEOTIDE SEQUENCE [LARGE SCALE GENOMIC DNA]</scope>
    <source>
        <strain evidence="2">JCM 11544</strain>
    </source>
</reference>
<dbReference type="OrthoDB" id="1650327at2"/>
<dbReference type="PANTHER" id="PTHR10000:SF53">
    <property type="entry name" value="5-AMINO-6-(5-PHOSPHO-D-RIBITYLAMINO)URACIL PHOSPHATASE YBJI-RELATED"/>
    <property type="match status" value="1"/>
</dbReference>
<dbReference type="GO" id="GO:0005829">
    <property type="term" value="C:cytosol"/>
    <property type="evidence" value="ECO:0007669"/>
    <property type="project" value="TreeGrafter"/>
</dbReference>